<dbReference type="Proteomes" id="UP000238338">
    <property type="component" value="Unassembled WGS sequence"/>
</dbReference>
<dbReference type="InterPro" id="IPR006195">
    <property type="entry name" value="aa-tRNA-synth_II"/>
</dbReference>
<keyword evidence="5 12" id="KW-0436">Ligase</keyword>
<gene>
    <name evidence="12" type="primary">serS</name>
    <name evidence="17" type="ORF">LX70_00446</name>
</gene>
<dbReference type="PANTHER" id="PTHR43697">
    <property type="entry name" value="SERYL-TRNA SYNTHETASE"/>
    <property type="match status" value="1"/>
</dbReference>
<dbReference type="CDD" id="cd00770">
    <property type="entry name" value="SerRS_core"/>
    <property type="match status" value="1"/>
</dbReference>
<feature type="binding site" evidence="13">
    <location>
        <position position="268"/>
    </location>
    <ligand>
        <name>L-serine</name>
        <dbReference type="ChEBI" id="CHEBI:33384"/>
    </ligand>
</feature>
<dbReference type="UniPathway" id="UPA00906">
    <property type="reaction ID" value="UER00895"/>
</dbReference>
<keyword evidence="4 12" id="KW-0963">Cytoplasm</keyword>
<comment type="catalytic activity">
    <reaction evidence="10 12">
        <text>tRNA(Sec) + L-serine + ATP = L-seryl-tRNA(Sec) + AMP + diphosphate + H(+)</text>
        <dbReference type="Rhea" id="RHEA:42580"/>
        <dbReference type="Rhea" id="RHEA-COMP:9742"/>
        <dbReference type="Rhea" id="RHEA-COMP:10128"/>
        <dbReference type="ChEBI" id="CHEBI:15378"/>
        <dbReference type="ChEBI" id="CHEBI:30616"/>
        <dbReference type="ChEBI" id="CHEBI:33019"/>
        <dbReference type="ChEBI" id="CHEBI:33384"/>
        <dbReference type="ChEBI" id="CHEBI:78442"/>
        <dbReference type="ChEBI" id="CHEBI:78533"/>
        <dbReference type="ChEBI" id="CHEBI:456215"/>
        <dbReference type="EC" id="6.1.1.11"/>
    </reaction>
</comment>
<keyword evidence="6 12" id="KW-0547">Nucleotide-binding</keyword>
<comment type="domain">
    <text evidence="12">Consists of two distinct domains, a catalytic core and a N-terminal extension that is involved in tRNA binding.</text>
</comment>
<feature type="binding site" evidence="12 13">
    <location>
        <position position="291"/>
    </location>
    <ligand>
        <name>L-serine</name>
        <dbReference type="ChEBI" id="CHEBI:33384"/>
    </ligand>
</feature>
<feature type="binding site" evidence="13">
    <location>
        <position position="389"/>
    </location>
    <ligand>
        <name>L-serine</name>
        <dbReference type="ChEBI" id="CHEBI:33384"/>
    </ligand>
</feature>
<feature type="binding site" evidence="12 14">
    <location>
        <begin position="268"/>
        <end position="270"/>
    </location>
    <ligand>
        <name>ATP</name>
        <dbReference type="ChEBI" id="CHEBI:30616"/>
    </ligand>
</feature>
<evidence type="ECO:0000256" key="11">
    <source>
        <dbReference type="ARBA" id="ARBA00048823"/>
    </source>
</evidence>
<dbReference type="GO" id="GO:0005524">
    <property type="term" value="F:ATP binding"/>
    <property type="evidence" value="ECO:0007669"/>
    <property type="project" value="UniProtKB-UniRule"/>
</dbReference>
<evidence type="ECO:0000256" key="9">
    <source>
        <dbReference type="ARBA" id="ARBA00023146"/>
    </source>
</evidence>
<keyword evidence="18" id="KW-1185">Reference proteome</keyword>
<dbReference type="PRINTS" id="PR00981">
    <property type="entry name" value="TRNASYNTHSER"/>
</dbReference>
<comment type="caution">
    <text evidence="12">Lacks conserved residue(s) required for the propagation of feature annotation.</text>
</comment>
<evidence type="ECO:0000313" key="18">
    <source>
        <dbReference type="Proteomes" id="UP000238338"/>
    </source>
</evidence>
<dbReference type="EMBL" id="PVEP01000001">
    <property type="protein sequence ID" value="PQV58634.1"/>
    <property type="molecule type" value="Genomic_DNA"/>
</dbReference>
<evidence type="ECO:0000313" key="17">
    <source>
        <dbReference type="EMBL" id="PQV58634.1"/>
    </source>
</evidence>
<evidence type="ECO:0000256" key="6">
    <source>
        <dbReference type="ARBA" id="ARBA00022741"/>
    </source>
</evidence>
<dbReference type="GO" id="GO:0004828">
    <property type="term" value="F:serine-tRNA ligase activity"/>
    <property type="evidence" value="ECO:0007669"/>
    <property type="project" value="UniProtKB-UniRule"/>
</dbReference>
<dbReference type="NCBIfam" id="TIGR00414">
    <property type="entry name" value="serS"/>
    <property type="match status" value="1"/>
</dbReference>
<dbReference type="Gene3D" id="3.30.930.10">
    <property type="entry name" value="Bira Bifunctional Protein, Domain 2"/>
    <property type="match status" value="1"/>
</dbReference>
<comment type="similarity">
    <text evidence="3 12">Belongs to the class-II aminoacyl-tRNA synthetase family. Type-1 seryl-tRNA synthetase subfamily.</text>
</comment>
<comment type="pathway">
    <text evidence="2 12">Aminoacyl-tRNA biosynthesis; selenocysteinyl-tRNA(Sec) biosynthesis; L-seryl-tRNA(Sec) from L-serine and tRNA(Sec): step 1/1.</text>
</comment>
<dbReference type="Gene3D" id="1.10.287.40">
    <property type="entry name" value="Serine-tRNA synthetase, tRNA binding domain"/>
    <property type="match status" value="1"/>
</dbReference>
<feature type="binding site" evidence="12 14">
    <location>
        <begin position="355"/>
        <end position="358"/>
    </location>
    <ligand>
        <name>ATP</name>
        <dbReference type="ChEBI" id="CHEBI:30616"/>
    </ligand>
</feature>
<dbReference type="SUPFAM" id="SSF55681">
    <property type="entry name" value="Class II aaRS and biotin synthetases"/>
    <property type="match status" value="1"/>
</dbReference>
<comment type="subunit">
    <text evidence="12">Homodimer. The tRNA molecule binds across the dimer.</text>
</comment>
<dbReference type="GO" id="GO:0016260">
    <property type="term" value="P:selenocysteine biosynthetic process"/>
    <property type="evidence" value="ECO:0007669"/>
    <property type="project" value="UniProtKB-UniRule"/>
</dbReference>
<dbReference type="RefSeq" id="WP_105512893.1">
    <property type="nucleotide sequence ID" value="NZ_PVEP01000001.1"/>
</dbReference>
<dbReference type="OrthoDB" id="9804647at2"/>
<dbReference type="GO" id="GO:0005737">
    <property type="term" value="C:cytoplasm"/>
    <property type="evidence" value="ECO:0007669"/>
    <property type="project" value="UniProtKB-SubCell"/>
</dbReference>
<organism evidence="17 18">
    <name type="scientific">Albidovulum denitrificans</name>
    <dbReference type="NCBI Taxonomy" id="404881"/>
    <lineage>
        <taxon>Bacteria</taxon>
        <taxon>Pseudomonadati</taxon>
        <taxon>Pseudomonadota</taxon>
        <taxon>Alphaproteobacteria</taxon>
        <taxon>Rhodobacterales</taxon>
        <taxon>Paracoccaceae</taxon>
        <taxon>Albidovulum</taxon>
    </lineage>
</organism>
<evidence type="ECO:0000256" key="3">
    <source>
        <dbReference type="ARBA" id="ARBA00010728"/>
    </source>
</evidence>
<dbReference type="HAMAP" id="MF_00176">
    <property type="entry name" value="Ser_tRNA_synth_type1"/>
    <property type="match status" value="1"/>
</dbReference>
<dbReference type="InterPro" id="IPR033729">
    <property type="entry name" value="SerRS_core"/>
</dbReference>
<protein>
    <recommendedName>
        <fullName evidence="12">Serine--tRNA ligase</fullName>
        <ecNumber evidence="12">6.1.1.11</ecNumber>
    </recommendedName>
    <alternativeName>
        <fullName evidence="12">Seryl-tRNA synthetase</fullName>
        <shortName evidence="12">SerRS</shortName>
    </alternativeName>
    <alternativeName>
        <fullName evidence="12">Seryl-tRNA(Ser/Sec) synthetase</fullName>
    </alternativeName>
</protein>
<comment type="catalytic activity">
    <reaction evidence="11 12">
        <text>tRNA(Ser) + L-serine + ATP = L-seryl-tRNA(Ser) + AMP + diphosphate + H(+)</text>
        <dbReference type="Rhea" id="RHEA:12292"/>
        <dbReference type="Rhea" id="RHEA-COMP:9669"/>
        <dbReference type="Rhea" id="RHEA-COMP:9703"/>
        <dbReference type="ChEBI" id="CHEBI:15378"/>
        <dbReference type="ChEBI" id="CHEBI:30616"/>
        <dbReference type="ChEBI" id="CHEBI:33019"/>
        <dbReference type="ChEBI" id="CHEBI:33384"/>
        <dbReference type="ChEBI" id="CHEBI:78442"/>
        <dbReference type="ChEBI" id="CHEBI:78533"/>
        <dbReference type="ChEBI" id="CHEBI:456215"/>
        <dbReference type="EC" id="6.1.1.11"/>
    </reaction>
</comment>
<keyword evidence="7 12" id="KW-0067">ATP-binding</keyword>
<comment type="function">
    <text evidence="12">Catalyzes the attachment of serine to tRNA(Ser). Is also able to aminoacylate tRNA(Sec) with serine, to form the misacylated tRNA L-seryl-tRNA(Sec), which will be further converted into selenocysteinyl-tRNA(Sec).</text>
</comment>
<dbReference type="EC" id="6.1.1.11" evidence="12"/>
<keyword evidence="8 12" id="KW-0648">Protein biosynthesis</keyword>
<dbReference type="InterPro" id="IPR045864">
    <property type="entry name" value="aa-tRNA-synth_II/BPL/LPL"/>
</dbReference>
<dbReference type="InterPro" id="IPR042103">
    <property type="entry name" value="SerRS_1_N_sf"/>
</dbReference>
<reference evidence="17 18" key="1">
    <citation type="submission" date="2018-02" db="EMBL/GenBank/DDBJ databases">
        <title>Genomic Encyclopedia of Archaeal and Bacterial Type Strains, Phase II (KMG-II): from individual species to whole genera.</title>
        <authorList>
            <person name="Goeker M."/>
        </authorList>
    </citation>
    <scope>NUCLEOTIDE SEQUENCE [LARGE SCALE GENOMIC DNA]</scope>
    <source>
        <strain evidence="17 18">DSM 18921</strain>
    </source>
</reference>
<dbReference type="SUPFAM" id="SSF46589">
    <property type="entry name" value="tRNA-binding arm"/>
    <property type="match status" value="1"/>
</dbReference>
<dbReference type="PIRSF" id="PIRSF001529">
    <property type="entry name" value="Ser-tRNA-synth_IIa"/>
    <property type="match status" value="1"/>
</dbReference>
<dbReference type="Pfam" id="PF00587">
    <property type="entry name" value="tRNA-synt_2b"/>
    <property type="match status" value="1"/>
</dbReference>
<comment type="subcellular location">
    <subcellularLocation>
        <location evidence="1 12">Cytoplasm</location>
    </subcellularLocation>
</comment>
<evidence type="ECO:0000256" key="4">
    <source>
        <dbReference type="ARBA" id="ARBA00022490"/>
    </source>
</evidence>
<evidence type="ECO:0000256" key="1">
    <source>
        <dbReference type="ARBA" id="ARBA00004496"/>
    </source>
</evidence>
<evidence type="ECO:0000256" key="15">
    <source>
        <dbReference type="SAM" id="Coils"/>
    </source>
</evidence>
<dbReference type="InterPro" id="IPR010978">
    <property type="entry name" value="tRNA-bd_arm"/>
</dbReference>
<dbReference type="InterPro" id="IPR015866">
    <property type="entry name" value="Ser-tRNA-synth_1_N"/>
</dbReference>
<feature type="coiled-coil region" evidence="15">
    <location>
        <begin position="83"/>
        <end position="110"/>
    </location>
</feature>
<dbReference type="PROSITE" id="PS50862">
    <property type="entry name" value="AA_TRNA_LIGASE_II"/>
    <property type="match status" value="1"/>
</dbReference>
<comment type="caution">
    <text evidence="17">The sequence shown here is derived from an EMBL/GenBank/DDBJ whole genome shotgun (WGS) entry which is preliminary data.</text>
</comment>
<evidence type="ECO:0000256" key="2">
    <source>
        <dbReference type="ARBA" id="ARBA00005045"/>
    </source>
</evidence>
<feature type="domain" description="Aminoacyl-transfer RNA synthetases class-II family profile" evidence="16">
    <location>
        <begin position="179"/>
        <end position="416"/>
    </location>
</feature>
<accession>A0A2S8SCU3</accession>
<dbReference type="InterPro" id="IPR002314">
    <property type="entry name" value="aa-tRNA-synt_IIb"/>
</dbReference>
<evidence type="ECO:0000256" key="8">
    <source>
        <dbReference type="ARBA" id="ARBA00022917"/>
    </source>
</evidence>
<name>A0A2S8SCU3_9RHOB</name>
<keyword evidence="9 12" id="KW-0030">Aminoacyl-tRNA synthetase</keyword>
<evidence type="ECO:0000256" key="7">
    <source>
        <dbReference type="ARBA" id="ARBA00022840"/>
    </source>
</evidence>
<dbReference type="AlphaFoldDB" id="A0A2S8SCU3"/>
<evidence type="ECO:0000256" key="12">
    <source>
        <dbReference type="HAMAP-Rule" id="MF_00176"/>
    </source>
</evidence>
<proteinExistence type="inferred from homology"/>
<evidence type="ECO:0000256" key="13">
    <source>
        <dbReference type="PIRSR" id="PIRSR001529-1"/>
    </source>
</evidence>
<keyword evidence="15" id="KW-0175">Coiled coil</keyword>
<dbReference type="InterPro" id="IPR002317">
    <property type="entry name" value="Ser-tRNA-ligase_type_1"/>
</dbReference>
<evidence type="ECO:0000256" key="5">
    <source>
        <dbReference type="ARBA" id="ARBA00022598"/>
    </source>
</evidence>
<evidence type="ECO:0000256" key="14">
    <source>
        <dbReference type="PIRSR" id="PIRSR001529-2"/>
    </source>
</evidence>
<feature type="binding site" evidence="13">
    <location>
        <position position="237"/>
    </location>
    <ligand>
        <name>L-serine</name>
        <dbReference type="ChEBI" id="CHEBI:33384"/>
    </ligand>
</feature>
<dbReference type="PANTHER" id="PTHR43697:SF1">
    <property type="entry name" value="SERINE--TRNA LIGASE"/>
    <property type="match status" value="1"/>
</dbReference>
<feature type="binding site" evidence="12">
    <location>
        <position position="391"/>
    </location>
    <ligand>
        <name>L-serine</name>
        <dbReference type="ChEBI" id="CHEBI:33384"/>
    </ligand>
</feature>
<evidence type="ECO:0000259" key="16">
    <source>
        <dbReference type="PROSITE" id="PS50862"/>
    </source>
</evidence>
<dbReference type="Pfam" id="PF02403">
    <property type="entry name" value="Seryl_tRNA_N"/>
    <property type="match status" value="1"/>
</dbReference>
<evidence type="ECO:0000256" key="10">
    <source>
        <dbReference type="ARBA" id="ARBA00047929"/>
    </source>
</evidence>
<sequence>MHDIRAIRENPAAFDAALTRRSGVAPMSAEILALDEGRRAKILAAETAQAEINKLSKPERSIIEALKSDEEKKELFKANSEKVRSLKTGVQILTNEAKELDKRLRDLLLTIPNLPLDDVPTGADENDNVEIRRWGTPRDFDFTPVEHFEIAGVKPGMDFETAAKLSGSRFVLLRGGVARLHRALAQFMLDLHTTEHGLTETITPVLVKDEAMYGTNQLPKFAEDSYQTTNGWWLIPTSEVTLTNTAAGEILDEAALPVRMTAHTQCFRSEAGSAGKDTSGMLRQHQFEKVEMVSITTPETSLEEHERMTHCAQAVLERLGLPYRTVVLCTGDMGFGARKTHDIEVWLPGQNTYREISSVSVCGDFQARRMNARYRPAGGGKPDFVHTLNGSGLAVGRCLIAVLENGQQADGSVLMPEALVPWLGGKTRLTAEGVLA</sequence>
<dbReference type="GO" id="GO:0006434">
    <property type="term" value="P:seryl-tRNA aminoacylation"/>
    <property type="evidence" value="ECO:0007669"/>
    <property type="project" value="UniProtKB-UniRule"/>
</dbReference>
<feature type="binding site" evidence="12">
    <location>
        <begin position="237"/>
        <end position="239"/>
    </location>
    <ligand>
        <name>L-serine</name>
        <dbReference type="ChEBI" id="CHEBI:33384"/>
    </ligand>
</feature>